<proteinExistence type="predicted"/>
<keyword evidence="2" id="KW-1185">Reference proteome</keyword>
<accession>A0A1J1HST4</accession>
<name>A0A1J1HST4_9DIPT</name>
<dbReference type="AlphaFoldDB" id="A0A1J1HST4"/>
<sequence>MLRESLDLKPFPSSHYMLSEWKRSDDFISIIQNLVHTNILRREYLGSLPKTQLNYPNNEAN</sequence>
<dbReference type="Proteomes" id="UP000183832">
    <property type="component" value="Unassembled WGS sequence"/>
</dbReference>
<organism evidence="1 2">
    <name type="scientific">Clunio marinus</name>
    <dbReference type="NCBI Taxonomy" id="568069"/>
    <lineage>
        <taxon>Eukaryota</taxon>
        <taxon>Metazoa</taxon>
        <taxon>Ecdysozoa</taxon>
        <taxon>Arthropoda</taxon>
        <taxon>Hexapoda</taxon>
        <taxon>Insecta</taxon>
        <taxon>Pterygota</taxon>
        <taxon>Neoptera</taxon>
        <taxon>Endopterygota</taxon>
        <taxon>Diptera</taxon>
        <taxon>Nematocera</taxon>
        <taxon>Chironomoidea</taxon>
        <taxon>Chironomidae</taxon>
        <taxon>Clunio</taxon>
    </lineage>
</organism>
<evidence type="ECO:0000313" key="2">
    <source>
        <dbReference type="Proteomes" id="UP000183832"/>
    </source>
</evidence>
<gene>
    <name evidence="1" type="ORF">CLUMA_CG003358</name>
</gene>
<evidence type="ECO:0000313" key="1">
    <source>
        <dbReference type="EMBL" id="CRK89534.1"/>
    </source>
</evidence>
<protein>
    <submittedName>
        <fullName evidence="1">CLUMA_CG003358, isoform A</fullName>
    </submittedName>
</protein>
<reference evidence="1 2" key="1">
    <citation type="submission" date="2015-04" db="EMBL/GenBank/DDBJ databases">
        <authorList>
            <person name="Syromyatnikov M.Y."/>
            <person name="Popov V.N."/>
        </authorList>
    </citation>
    <scope>NUCLEOTIDE SEQUENCE [LARGE SCALE GENOMIC DNA]</scope>
</reference>
<dbReference type="EMBL" id="CVRI01000013">
    <property type="protein sequence ID" value="CRK89534.1"/>
    <property type="molecule type" value="Genomic_DNA"/>
</dbReference>